<sequence>MEHLASILLLAMAVSLDSCGVGMTYGIRNVAIPIRSIMIIAACSALSFAIGMFTGSASEHFMAESWAGVLGGLILISLGIWTTTSNLKQNDDVYLNVDERTLFQLEIKSIGLVIHILKKPLSADFDRSGTITGLEACFLGFALSLDGFGAGIGAGILNYPLTGVVLLSFIMSAVFMKVGLQAGKYLNDSFFSKVLSFVPGIVLIALGISKLF</sequence>
<evidence type="ECO:0000256" key="5">
    <source>
        <dbReference type="SAM" id="Phobius"/>
    </source>
</evidence>
<evidence type="ECO:0000313" key="7">
    <source>
        <dbReference type="Proteomes" id="UP000239663"/>
    </source>
</evidence>
<feature type="transmembrane region" description="Helical" evidence="5">
    <location>
        <begin position="190"/>
        <end position="209"/>
    </location>
</feature>
<dbReference type="InterPro" id="IPR014205">
    <property type="entry name" value="Spore_YtaF"/>
</dbReference>
<evidence type="ECO:0000256" key="4">
    <source>
        <dbReference type="ARBA" id="ARBA00023136"/>
    </source>
</evidence>
<name>A0A2S7MXY6_9BACI</name>
<dbReference type="OrthoDB" id="1679205at2"/>
<feature type="transmembrane region" description="Helical" evidence="5">
    <location>
        <begin position="34"/>
        <end position="54"/>
    </location>
</feature>
<dbReference type="EMBL" id="PKOZ01000008">
    <property type="protein sequence ID" value="PQD94664.1"/>
    <property type="molecule type" value="Genomic_DNA"/>
</dbReference>
<evidence type="ECO:0000256" key="3">
    <source>
        <dbReference type="ARBA" id="ARBA00022989"/>
    </source>
</evidence>
<organism evidence="6 7">
    <name type="scientific">Pradoshia eiseniae</name>
    <dbReference type="NCBI Taxonomy" id="2064768"/>
    <lineage>
        <taxon>Bacteria</taxon>
        <taxon>Bacillati</taxon>
        <taxon>Bacillota</taxon>
        <taxon>Bacilli</taxon>
        <taxon>Bacillales</taxon>
        <taxon>Bacillaceae</taxon>
        <taxon>Pradoshia</taxon>
    </lineage>
</organism>
<dbReference type="Pfam" id="PF02659">
    <property type="entry name" value="Mntp"/>
    <property type="match status" value="2"/>
</dbReference>
<comment type="caution">
    <text evidence="6">The sequence shown here is derived from an EMBL/GenBank/DDBJ whole genome shotgun (WGS) entry which is preliminary data.</text>
</comment>
<evidence type="ECO:0000256" key="2">
    <source>
        <dbReference type="ARBA" id="ARBA00022692"/>
    </source>
</evidence>
<evidence type="ECO:0000313" key="6">
    <source>
        <dbReference type="EMBL" id="PQD94664.1"/>
    </source>
</evidence>
<proteinExistence type="predicted"/>
<keyword evidence="1" id="KW-1003">Cell membrane</keyword>
<feature type="transmembrane region" description="Helical" evidence="5">
    <location>
        <begin position="61"/>
        <end position="81"/>
    </location>
</feature>
<dbReference type="PANTHER" id="PTHR35529">
    <property type="entry name" value="MANGANESE EFFLUX PUMP MNTP-RELATED"/>
    <property type="match status" value="1"/>
</dbReference>
<dbReference type="PANTHER" id="PTHR35529:SF2">
    <property type="entry name" value="SPORULATION PROTEIN YTAF-RELATED"/>
    <property type="match status" value="1"/>
</dbReference>
<protein>
    <submittedName>
        <fullName evidence="6">Sporulation membrane protein YtaF</fullName>
    </submittedName>
</protein>
<gene>
    <name evidence="6" type="primary">ytaF</name>
    <name evidence="6" type="ORF">CYL18_13465</name>
</gene>
<dbReference type="NCBIfam" id="TIGR02840">
    <property type="entry name" value="spore_YtaF"/>
    <property type="match status" value="1"/>
</dbReference>
<feature type="transmembrane region" description="Helical" evidence="5">
    <location>
        <begin position="156"/>
        <end position="178"/>
    </location>
</feature>
<dbReference type="InterPro" id="IPR003810">
    <property type="entry name" value="Mntp/YtaF"/>
</dbReference>
<keyword evidence="2 5" id="KW-0812">Transmembrane</keyword>
<reference evidence="6 7" key="1">
    <citation type="submission" date="2017-12" db="EMBL/GenBank/DDBJ databases">
        <title>Taxonomic description and draft genome of Pradoshia cofamensis Gen. nov., sp. nov., a thermotolerant bacillale isolated from anterior gut of earthworm Eisenia fetida.</title>
        <authorList>
            <person name="Saha T."/>
            <person name="Chakraborty R."/>
        </authorList>
    </citation>
    <scope>NUCLEOTIDE SEQUENCE [LARGE SCALE GENOMIC DNA]</scope>
    <source>
        <strain evidence="6 7">EAG3</strain>
    </source>
</reference>
<keyword evidence="3 5" id="KW-1133">Transmembrane helix</keyword>
<accession>A0A2S7MXY6</accession>
<keyword evidence="4 5" id="KW-0472">Membrane</keyword>
<dbReference type="AlphaFoldDB" id="A0A2S7MXY6"/>
<dbReference type="RefSeq" id="WP_104850045.1">
    <property type="nucleotide sequence ID" value="NZ_PKOZ01000008.1"/>
</dbReference>
<evidence type="ECO:0000256" key="1">
    <source>
        <dbReference type="ARBA" id="ARBA00022475"/>
    </source>
</evidence>
<dbReference type="Proteomes" id="UP000239663">
    <property type="component" value="Unassembled WGS sequence"/>
</dbReference>
<keyword evidence="7" id="KW-1185">Reference proteome</keyword>